<keyword evidence="3" id="KW-1185">Reference proteome</keyword>
<accession>A0A8K0X3W1</accession>
<dbReference type="AlphaFoldDB" id="A0A8K0X3W1"/>
<keyword evidence="1" id="KW-0732">Signal</keyword>
<name>A0A8K0X3W1_9PEZI</name>
<feature type="chain" id="PRO_5035419532" evidence="1">
    <location>
        <begin position="20"/>
        <end position="139"/>
    </location>
</feature>
<dbReference type="Proteomes" id="UP000813385">
    <property type="component" value="Unassembled WGS sequence"/>
</dbReference>
<evidence type="ECO:0000313" key="3">
    <source>
        <dbReference type="Proteomes" id="UP000813385"/>
    </source>
</evidence>
<gene>
    <name evidence="2" type="ORF">B0T11DRAFT_77991</name>
</gene>
<dbReference type="EMBL" id="JAGPXD010000003">
    <property type="protein sequence ID" value="KAH7361798.1"/>
    <property type="molecule type" value="Genomic_DNA"/>
</dbReference>
<protein>
    <submittedName>
        <fullName evidence="2">Uncharacterized protein</fullName>
    </submittedName>
</protein>
<evidence type="ECO:0000256" key="1">
    <source>
        <dbReference type="SAM" id="SignalP"/>
    </source>
</evidence>
<feature type="signal peptide" evidence="1">
    <location>
        <begin position="1"/>
        <end position="19"/>
    </location>
</feature>
<proteinExistence type="predicted"/>
<organism evidence="2 3">
    <name type="scientific">Plectosphaerella cucumerina</name>
    <dbReference type="NCBI Taxonomy" id="40658"/>
    <lineage>
        <taxon>Eukaryota</taxon>
        <taxon>Fungi</taxon>
        <taxon>Dikarya</taxon>
        <taxon>Ascomycota</taxon>
        <taxon>Pezizomycotina</taxon>
        <taxon>Sordariomycetes</taxon>
        <taxon>Hypocreomycetidae</taxon>
        <taxon>Glomerellales</taxon>
        <taxon>Plectosphaerellaceae</taxon>
        <taxon>Plectosphaerella</taxon>
    </lineage>
</organism>
<comment type="caution">
    <text evidence="2">The sequence shown here is derived from an EMBL/GenBank/DDBJ whole genome shotgun (WGS) entry which is preliminary data.</text>
</comment>
<sequence>MQVLSKIVLLSGAVKAALAHDGHDNVAAAGSGTPDLVSIEVGQLLATSCKPLTIYTHECQVVTVQPSTTGIFMTTEVTPTPEVTSATVETKVSSTAEATTTSEEVPEATEPVVSAACTLKQFYMELAVFLFGIAVLYTV</sequence>
<reference evidence="2" key="1">
    <citation type="journal article" date="2021" name="Nat. Commun.">
        <title>Genetic determinants of endophytism in the Arabidopsis root mycobiome.</title>
        <authorList>
            <person name="Mesny F."/>
            <person name="Miyauchi S."/>
            <person name="Thiergart T."/>
            <person name="Pickel B."/>
            <person name="Atanasova L."/>
            <person name="Karlsson M."/>
            <person name="Huettel B."/>
            <person name="Barry K.W."/>
            <person name="Haridas S."/>
            <person name="Chen C."/>
            <person name="Bauer D."/>
            <person name="Andreopoulos W."/>
            <person name="Pangilinan J."/>
            <person name="LaButti K."/>
            <person name="Riley R."/>
            <person name="Lipzen A."/>
            <person name="Clum A."/>
            <person name="Drula E."/>
            <person name="Henrissat B."/>
            <person name="Kohler A."/>
            <person name="Grigoriev I.V."/>
            <person name="Martin F.M."/>
            <person name="Hacquard S."/>
        </authorList>
    </citation>
    <scope>NUCLEOTIDE SEQUENCE</scope>
    <source>
        <strain evidence="2">MPI-CAGE-AT-0016</strain>
    </source>
</reference>
<evidence type="ECO:0000313" key="2">
    <source>
        <dbReference type="EMBL" id="KAH7361798.1"/>
    </source>
</evidence>